<protein>
    <submittedName>
        <fullName evidence="2">Uncharacterized protein</fullName>
    </submittedName>
</protein>
<proteinExistence type="predicted"/>
<name>W9W4J3_9EURO</name>
<keyword evidence="3" id="KW-1185">Reference proteome</keyword>
<sequence>MWRLRPGVAVIAAVSVLLLWWHLPRYQFQDVDVQRLPVITTQITPEGATIEYLPGTPKGDGQTYTRTVVVARQESEDVSWLESSALNVTKAVYVVDKPSLSPGYEIPRNKGHEAMVYLSYIIDHYDTLSDVSIFVHAHQTAWHNNDLLDSDMITTIEHLSDAHVTRAGYFNLRCHHEPGCPDWLHLDRPDEELDTHRKMEERAFSLAVWHELHPNVPPPRAISQPCCAQFAVSRDRIRAIPRDEYVRYRDWILNTELGDVFSGRVMEYTWQFLFAGVAELCPAMHVCYCDGYGVCFGGAEQFDQWFDLRTEMRRVQAEEVPEKAGVSLEAEEARASAQDMEARLEQLKQDAFDRGRDPRLRALEVGRPWREGDGF</sequence>
<dbReference type="VEuPathDB" id="FungiDB:A1O7_03304"/>
<dbReference type="RefSeq" id="XP_007755517.1">
    <property type="nucleotide sequence ID" value="XM_007757327.1"/>
</dbReference>
<dbReference type="GeneID" id="19177902"/>
<dbReference type="Proteomes" id="UP000019473">
    <property type="component" value="Unassembled WGS sequence"/>
</dbReference>
<dbReference type="OrthoDB" id="426718at2759"/>
<dbReference type="HOGENOM" id="CLU_031559_1_1_1"/>
<comment type="caution">
    <text evidence="2">The sequence shown here is derived from an EMBL/GenBank/DDBJ whole genome shotgun (WGS) entry which is preliminary data.</text>
</comment>
<keyword evidence="1" id="KW-1133">Transmembrane helix</keyword>
<keyword evidence="1" id="KW-0812">Transmembrane</keyword>
<organism evidence="2 3">
    <name type="scientific">Cladophialophora yegresii CBS 114405</name>
    <dbReference type="NCBI Taxonomy" id="1182544"/>
    <lineage>
        <taxon>Eukaryota</taxon>
        <taxon>Fungi</taxon>
        <taxon>Dikarya</taxon>
        <taxon>Ascomycota</taxon>
        <taxon>Pezizomycotina</taxon>
        <taxon>Eurotiomycetes</taxon>
        <taxon>Chaetothyriomycetidae</taxon>
        <taxon>Chaetothyriales</taxon>
        <taxon>Herpotrichiellaceae</taxon>
        <taxon>Cladophialophora</taxon>
    </lineage>
</organism>
<reference evidence="2 3" key="1">
    <citation type="submission" date="2013-03" db="EMBL/GenBank/DDBJ databases">
        <title>The Genome Sequence of Cladophialophora yegresii CBS 114405.</title>
        <authorList>
            <consortium name="The Broad Institute Genomics Platform"/>
            <person name="Cuomo C."/>
            <person name="de Hoog S."/>
            <person name="Gorbushina A."/>
            <person name="Walker B."/>
            <person name="Young S.K."/>
            <person name="Zeng Q."/>
            <person name="Gargeya S."/>
            <person name="Fitzgerald M."/>
            <person name="Haas B."/>
            <person name="Abouelleil A."/>
            <person name="Allen A.W."/>
            <person name="Alvarado L."/>
            <person name="Arachchi H.M."/>
            <person name="Berlin A.M."/>
            <person name="Chapman S.B."/>
            <person name="Gainer-Dewar J."/>
            <person name="Goldberg J."/>
            <person name="Griggs A."/>
            <person name="Gujja S."/>
            <person name="Hansen M."/>
            <person name="Howarth C."/>
            <person name="Imamovic A."/>
            <person name="Ireland A."/>
            <person name="Larimer J."/>
            <person name="McCowan C."/>
            <person name="Murphy C."/>
            <person name="Pearson M."/>
            <person name="Poon T.W."/>
            <person name="Priest M."/>
            <person name="Roberts A."/>
            <person name="Saif S."/>
            <person name="Shea T."/>
            <person name="Sisk P."/>
            <person name="Sykes S."/>
            <person name="Wortman J."/>
            <person name="Nusbaum C."/>
            <person name="Birren B."/>
        </authorList>
    </citation>
    <scope>NUCLEOTIDE SEQUENCE [LARGE SCALE GENOMIC DNA]</scope>
    <source>
        <strain evidence="2 3">CBS 114405</strain>
    </source>
</reference>
<accession>W9W4J3</accession>
<dbReference type="AlphaFoldDB" id="W9W4J3"/>
<dbReference type="STRING" id="1182544.W9W4J3"/>
<dbReference type="EMBL" id="AMGW01000002">
    <property type="protein sequence ID" value="EXJ62863.1"/>
    <property type="molecule type" value="Genomic_DNA"/>
</dbReference>
<evidence type="ECO:0000256" key="1">
    <source>
        <dbReference type="SAM" id="Phobius"/>
    </source>
</evidence>
<keyword evidence="1" id="KW-0472">Membrane</keyword>
<dbReference type="Pfam" id="PF11913">
    <property type="entry name" value="DUF3431"/>
    <property type="match status" value="1"/>
</dbReference>
<evidence type="ECO:0000313" key="2">
    <source>
        <dbReference type="EMBL" id="EXJ62863.1"/>
    </source>
</evidence>
<feature type="transmembrane region" description="Helical" evidence="1">
    <location>
        <begin position="7"/>
        <end position="23"/>
    </location>
</feature>
<dbReference type="PANTHER" id="PTHR37490:SF3">
    <property type="entry name" value="DUF3431 DOMAIN CONTAINING PROTEIN"/>
    <property type="match status" value="1"/>
</dbReference>
<dbReference type="InterPro" id="IPR021838">
    <property type="entry name" value="DUF3431"/>
</dbReference>
<gene>
    <name evidence="2" type="ORF">A1O7_03304</name>
</gene>
<evidence type="ECO:0000313" key="3">
    <source>
        <dbReference type="Proteomes" id="UP000019473"/>
    </source>
</evidence>
<dbReference type="PANTHER" id="PTHR37490">
    <property type="entry name" value="EXPRESSED PROTEIN"/>
    <property type="match status" value="1"/>
</dbReference>